<dbReference type="InterPro" id="IPR010499">
    <property type="entry name" value="AraC_E-bd"/>
</dbReference>
<evidence type="ECO:0000256" key="3">
    <source>
        <dbReference type="ARBA" id="ARBA00023163"/>
    </source>
</evidence>
<sequence length="310" mass="35524">MYTERPVESLNYSREIGQTIDYIEEHLMDPLTAEQIAAYAGYSLYHFCRMFSQSQDMPVMEYVRTRRLSRAAVELFNGRKITEIALEYGFETPGGFAKAFRKTYGYSPSQYAARMSGYLRDRLEYEIRAYMAEPVRVERPAFNVAGYGIETNVEAGNATQDVASFWYYYEGDNLEDQMYAKLNPPKHGEVGLCIPSDAGGNAVYLLGVIVEDFSKVTPDMLTAVVPAAQYVVFTTPPVDATDEARPETFAEVVKSTWRYIFEDWFPGSGYMHDEDKLNFEFYDERCHARVDSVMEIYVPVRGRGFHEIVK</sequence>
<evidence type="ECO:0000256" key="1">
    <source>
        <dbReference type="ARBA" id="ARBA00023015"/>
    </source>
</evidence>
<dbReference type="PROSITE" id="PS00041">
    <property type="entry name" value="HTH_ARAC_FAMILY_1"/>
    <property type="match status" value="1"/>
</dbReference>
<name>A0ABW5F4A3_9BACL</name>
<dbReference type="PANTHER" id="PTHR47504">
    <property type="entry name" value="RIGHT ORIGIN-BINDING PROTEIN"/>
    <property type="match status" value="1"/>
</dbReference>
<keyword evidence="1" id="KW-0805">Transcription regulation</keyword>
<dbReference type="InterPro" id="IPR018060">
    <property type="entry name" value="HTH_AraC"/>
</dbReference>
<dbReference type="InterPro" id="IPR029441">
    <property type="entry name" value="Cass2"/>
</dbReference>
<comment type="caution">
    <text evidence="5">The sequence shown here is derived from an EMBL/GenBank/DDBJ whole genome shotgun (WGS) entry which is preliminary data.</text>
</comment>
<dbReference type="InterPro" id="IPR050959">
    <property type="entry name" value="MarA-like"/>
</dbReference>
<dbReference type="RefSeq" id="WP_339223467.1">
    <property type="nucleotide sequence ID" value="NZ_JBHSVQ010000001.1"/>
</dbReference>
<dbReference type="SMART" id="SM00871">
    <property type="entry name" value="AraC_E_bind"/>
    <property type="match status" value="1"/>
</dbReference>
<dbReference type="Pfam" id="PF12833">
    <property type="entry name" value="HTH_18"/>
    <property type="match status" value="1"/>
</dbReference>
<dbReference type="SMART" id="SM00342">
    <property type="entry name" value="HTH_ARAC"/>
    <property type="match status" value="1"/>
</dbReference>
<protein>
    <submittedName>
        <fullName evidence="5">AraC family transcriptional regulator</fullName>
    </submittedName>
</protein>
<evidence type="ECO:0000259" key="4">
    <source>
        <dbReference type="PROSITE" id="PS01124"/>
    </source>
</evidence>
<dbReference type="PROSITE" id="PS01124">
    <property type="entry name" value="HTH_ARAC_FAMILY_2"/>
    <property type="match status" value="1"/>
</dbReference>
<dbReference type="InterPro" id="IPR020449">
    <property type="entry name" value="Tscrpt_reg_AraC-type_HTH"/>
</dbReference>
<accession>A0ABW5F4A3</accession>
<organism evidence="5 6">
    <name type="scientific">Paenibacillus rhizoplanae</name>
    <dbReference type="NCBI Taxonomy" id="1917181"/>
    <lineage>
        <taxon>Bacteria</taxon>
        <taxon>Bacillati</taxon>
        <taxon>Bacillota</taxon>
        <taxon>Bacilli</taxon>
        <taxon>Bacillales</taxon>
        <taxon>Paenibacillaceae</taxon>
        <taxon>Paenibacillus</taxon>
    </lineage>
</organism>
<dbReference type="Gene3D" id="1.10.10.60">
    <property type="entry name" value="Homeodomain-like"/>
    <property type="match status" value="2"/>
</dbReference>
<dbReference type="SUPFAM" id="SSF46689">
    <property type="entry name" value="Homeodomain-like"/>
    <property type="match status" value="2"/>
</dbReference>
<dbReference type="SUPFAM" id="SSF55136">
    <property type="entry name" value="Probable bacterial effector-binding domain"/>
    <property type="match status" value="1"/>
</dbReference>
<dbReference type="InterPro" id="IPR009057">
    <property type="entry name" value="Homeodomain-like_sf"/>
</dbReference>
<proteinExistence type="predicted"/>
<dbReference type="PANTHER" id="PTHR47504:SF5">
    <property type="entry name" value="RIGHT ORIGIN-BINDING PROTEIN"/>
    <property type="match status" value="1"/>
</dbReference>
<dbReference type="Gene3D" id="3.20.80.10">
    <property type="entry name" value="Regulatory factor, effector binding domain"/>
    <property type="match status" value="1"/>
</dbReference>
<keyword evidence="6" id="KW-1185">Reference proteome</keyword>
<dbReference type="Pfam" id="PF14526">
    <property type="entry name" value="Cass2"/>
    <property type="match status" value="1"/>
</dbReference>
<keyword evidence="2" id="KW-0238">DNA-binding</keyword>
<dbReference type="EMBL" id="JBHUKY010000007">
    <property type="protein sequence ID" value="MFD2408657.1"/>
    <property type="molecule type" value="Genomic_DNA"/>
</dbReference>
<dbReference type="InterPro" id="IPR011256">
    <property type="entry name" value="Reg_factor_effector_dom_sf"/>
</dbReference>
<evidence type="ECO:0000256" key="2">
    <source>
        <dbReference type="ARBA" id="ARBA00023125"/>
    </source>
</evidence>
<evidence type="ECO:0000313" key="5">
    <source>
        <dbReference type="EMBL" id="MFD2408657.1"/>
    </source>
</evidence>
<evidence type="ECO:0000313" key="6">
    <source>
        <dbReference type="Proteomes" id="UP001597448"/>
    </source>
</evidence>
<feature type="domain" description="HTH araC/xylS-type" evidence="4">
    <location>
        <begin position="17"/>
        <end position="114"/>
    </location>
</feature>
<gene>
    <name evidence="5" type="ORF">ACFSX3_02180</name>
</gene>
<dbReference type="InterPro" id="IPR018062">
    <property type="entry name" value="HTH_AraC-typ_CS"/>
</dbReference>
<dbReference type="Proteomes" id="UP001597448">
    <property type="component" value="Unassembled WGS sequence"/>
</dbReference>
<keyword evidence="3" id="KW-0804">Transcription</keyword>
<reference evidence="6" key="1">
    <citation type="journal article" date="2019" name="Int. J. Syst. Evol. Microbiol.">
        <title>The Global Catalogue of Microorganisms (GCM) 10K type strain sequencing project: providing services to taxonomists for standard genome sequencing and annotation.</title>
        <authorList>
            <consortium name="The Broad Institute Genomics Platform"/>
            <consortium name="The Broad Institute Genome Sequencing Center for Infectious Disease"/>
            <person name="Wu L."/>
            <person name="Ma J."/>
        </authorList>
    </citation>
    <scope>NUCLEOTIDE SEQUENCE [LARGE SCALE GENOMIC DNA]</scope>
    <source>
        <strain evidence="6">CCM 8725</strain>
    </source>
</reference>
<dbReference type="PRINTS" id="PR00032">
    <property type="entry name" value="HTHARAC"/>
</dbReference>